<keyword evidence="3" id="KW-1185">Reference proteome</keyword>
<organism evidence="2 3">
    <name type="scientific">Elsinoe ampelina</name>
    <dbReference type="NCBI Taxonomy" id="302913"/>
    <lineage>
        <taxon>Eukaryota</taxon>
        <taxon>Fungi</taxon>
        <taxon>Dikarya</taxon>
        <taxon>Ascomycota</taxon>
        <taxon>Pezizomycotina</taxon>
        <taxon>Dothideomycetes</taxon>
        <taxon>Dothideomycetidae</taxon>
        <taxon>Myriangiales</taxon>
        <taxon>Elsinoaceae</taxon>
        <taxon>Elsinoe</taxon>
    </lineage>
</organism>
<dbReference type="Proteomes" id="UP000799538">
    <property type="component" value="Unassembled WGS sequence"/>
</dbReference>
<dbReference type="InterPro" id="IPR036020">
    <property type="entry name" value="WW_dom_sf"/>
</dbReference>
<dbReference type="SUPFAM" id="SSF51045">
    <property type="entry name" value="WW domain"/>
    <property type="match status" value="1"/>
</dbReference>
<evidence type="ECO:0000313" key="2">
    <source>
        <dbReference type="EMBL" id="KAF2226724.1"/>
    </source>
</evidence>
<dbReference type="AlphaFoldDB" id="A0A6A6GLS9"/>
<dbReference type="SMART" id="SM00456">
    <property type="entry name" value="WW"/>
    <property type="match status" value="1"/>
</dbReference>
<evidence type="ECO:0000259" key="1">
    <source>
        <dbReference type="PROSITE" id="PS50020"/>
    </source>
</evidence>
<dbReference type="CDD" id="cd00201">
    <property type="entry name" value="WW"/>
    <property type="match status" value="1"/>
</dbReference>
<dbReference type="EMBL" id="ML992502">
    <property type="protein sequence ID" value="KAF2226724.1"/>
    <property type="molecule type" value="Genomic_DNA"/>
</dbReference>
<sequence length="81" mass="9515">MRHTHPVHGFYTEGLPPQWEALLDANKVVYYQNHETKTTSSAMPHGFKWHPDIGFIPLDPNSRRDMKCDRKMVETVFHPKL</sequence>
<evidence type="ECO:0000313" key="3">
    <source>
        <dbReference type="Proteomes" id="UP000799538"/>
    </source>
</evidence>
<dbReference type="InterPro" id="IPR001202">
    <property type="entry name" value="WW_dom"/>
</dbReference>
<name>A0A6A6GLS9_9PEZI</name>
<dbReference type="Pfam" id="PF00397">
    <property type="entry name" value="WW"/>
    <property type="match status" value="1"/>
</dbReference>
<reference evidence="3" key="1">
    <citation type="journal article" date="2020" name="Stud. Mycol.">
        <title>101 Dothideomycetes genomes: A test case for predicting lifestyles and emergence of pathogens.</title>
        <authorList>
            <person name="Haridas S."/>
            <person name="Albert R."/>
            <person name="Binder M."/>
            <person name="Bloem J."/>
            <person name="LaButti K."/>
            <person name="Salamov A."/>
            <person name="Andreopoulos B."/>
            <person name="Baker S."/>
            <person name="Barry K."/>
            <person name="Bills G."/>
            <person name="Bluhm B."/>
            <person name="Cannon C."/>
            <person name="Castanera R."/>
            <person name="Culley D."/>
            <person name="Daum C."/>
            <person name="Ezra D."/>
            <person name="Gonzalez J."/>
            <person name="Henrissat B."/>
            <person name="Kuo A."/>
            <person name="Liang C."/>
            <person name="Lipzen A."/>
            <person name="Lutzoni F."/>
            <person name="Magnuson J."/>
            <person name="Mondo S."/>
            <person name="Nolan M."/>
            <person name="Ohm R."/>
            <person name="Pangilinan J."/>
            <person name="Park H.-J."/>
            <person name="Ramirez L."/>
            <person name="Alfaro M."/>
            <person name="Sun H."/>
            <person name="Tritt A."/>
            <person name="Yoshinaga Y."/>
            <person name="Zwiers L.-H."/>
            <person name="Turgeon B."/>
            <person name="Goodwin S."/>
            <person name="Spatafora J."/>
            <person name="Crous P."/>
            <person name="Grigoriev I."/>
        </authorList>
    </citation>
    <scope>NUCLEOTIDE SEQUENCE [LARGE SCALE GENOMIC DNA]</scope>
    <source>
        <strain evidence="3">CECT 20119</strain>
    </source>
</reference>
<feature type="domain" description="WW" evidence="1">
    <location>
        <begin position="13"/>
        <end position="46"/>
    </location>
</feature>
<dbReference type="PROSITE" id="PS50020">
    <property type="entry name" value="WW_DOMAIN_2"/>
    <property type="match status" value="1"/>
</dbReference>
<dbReference type="Gene3D" id="2.20.70.10">
    <property type="match status" value="1"/>
</dbReference>
<gene>
    <name evidence="2" type="ORF">BDZ85DRAFT_256657</name>
</gene>
<accession>A0A6A6GLS9</accession>
<proteinExistence type="predicted"/>
<protein>
    <recommendedName>
        <fullName evidence="1">WW domain-containing protein</fullName>
    </recommendedName>
</protein>